<dbReference type="PANTHER" id="PTHR46019">
    <property type="entry name" value="BPI FOLD-CONTAINING FAMILY B MEMBER 4-RELATED"/>
    <property type="match status" value="1"/>
</dbReference>
<feature type="signal peptide" evidence="1">
    <location>
        <begin position="1"/>
        <end position="19"/>
    </location>
</feature>
<sequence>MMQSLWNVVLIFFYCKTRASIVDPSVGEGEGEYLFGNGSYLPASKTVRLIRTARSQVGSFANRAVYASITAGISDTAFNDYIQGLLSEVIKQLLPLDITNSLPKTIKDVSELLKGREDTKLTGSLRNKADETEMLKVIQSITHLAITKITILPTLMMFSSGDKVHLSLPVEISIKGESTKSGVFSSDVKVKIDVVSKLLWDSSKNQIFIIEASRIFINDIQVKQQKSVAGPDENNMQSVVWTILIDVIRHCIRLVADILNVSLLSTLASAVPVGTFGTIHYHLIGSPKVNDRYFLIPYQATFQVSLPGSPPSTTLFQATPQSGTNFHLTLSKDFISIGIAALTGGCSANLTKGAGKQLMTTDLASAITKISERFPAPQPLVVKIRGSNFPLISIDSQSVVVKQPLVSDVFVRGQSVLQWEVVIIFNAKLSASNGKLLISLSQKSFDGVQASSSVGSTNAQKLHEYINNLHTNSFLPAMNGMLRRGITLPSMLNVKWTKVNTVLFQDGLVISM</sequence>
<evidence type="ECO:0000256" key="1">
    <source>
        <dbReference type="SAM" id="SignalP"/>
    </source>
</evidence>
<dbReference type="SMART" id="SM00329">
    <property type="entry name" value="BPI2"/>
    <property type="match status" value="1"/>
</dbReference>
<dbReference type="InterPro" id="IPR017943">
    <property type="entry name" value="Bactericidal_perm-incr_a/b_dom"/>
</dbReference>
<evidence type="ECO:0000259" key="2">
    <source>
        <dbReference type="SMART" id="SM00329"/>
    </source>
</evidence>
<dbReference type="PANTHER" id="PTHR46019:SF4">
    <property type="entry name" value="BPI FOLD-CONTAINING FAMILY B MEMBER 4"/>
    <property type="match status" value="1"/>
</dbReference>
<accession>A0A670KAY6</accession>
<dbReference type="SUPFAM" id="SSF55394">
    <property type="entry name" value="Bactericidal permeability-increasing protein, BPI"/>
    <property type="match status" value="2"/>
</dbReference>
<dbReference type="GO" id="GO:0008289">
    <property type="term" value="F:lipid binding"/>
    <property type="evidence" value="ECO:0007669"/>
    <property type="project" value="InterPro"/>
</dbReference>
<dbReference type="InterPro" id="IPR051660">
    <property type="entry name" value="BPI_fold-BPI/LBP"/>
</dbReference>
<keyword evidence="4" id="KW-1185">Reference proteome</keyword>
<dbReference type="InterPro" id="IPR001124">
    <property type="entry name" value="Lipid-bd_serum_glycop_C"/>
</dbReference>
<reference evidence="3 4" key="1">
    <citation type="journal article" date="2019" name="Proc. Natl. Acad. Sci. U.S.A.">
        <title>Regulatory changes in pterin and carotenoid genes underlie balanced color polymorphisms in the wall lizard.</title>
        <authorList>
            <person name="Andrade P."/>
            <person name="Pinho C."/>
            <person name="Perez I de Lanuza G."/>
            <person name="Afonso S."/>
            <person name="Brejcha J."/>
            <person name="Rubin C.J."/>
            <person name="Wallerman O."/>
            <person name="Pereira P."/>
            <person name="Sabatino S.J."/>
            <person name="Bellati A."/>
            <person name="Pellitteri-Rosa D."/>
            <person name="Bosakova Z."/>
            <person name="Bunikis I."/>
            <person name="Carretero M.A."/>
            <person name="Feiner N."/>
            <person name="Marsik P."/>
            <person name="Pauperio F."/>
            <person name="Salvi D."/>
            <person name="Soler L."/>
            <person name="While G.M."/>
            <person name="Uller T."/>
            <person name="Font E."/>
            <person name="Andersson L."/>
            <person name="Carneiro M."/>
        </authorList>
    </citation>
    <scope>NUCLEOTIDE SEQUENCE</scope>
</reference>
<feature type="chain" id="PRO_5025363460" description="Lipid-binding serum glycoprotein C-terminal domain-containing protein" evidence="1">
    <location>
        <begin position="20"/>
        <end position="512"/>
    </location>
</feature>
<dbReference type="Gene3D" id="3.15.20.10">
    <property type="entry name" value="Bactericidal permeability-increasing protein, domain 2"/>
    <property type="match status" value="1"/>
</dbReference>
<dbReference type="Pfam" id="PF02886">
    <property type="entry name" value="LBP_BPI_CETP_C"/>
    <property type="match status" value="1"/>
</dbReference>
<feature type="domain" description="Lipid-binding serum glycoprotein C-terminal" evidence="2">
    <location>
        <begin position="320"/>
        <end position="512"/>
    </location>
</feature>
<keyword evidence="1" id="KW-0732">Signal</keyword>
<evidence type="ECO:0000313" key="3">
    <source>
        <dbReference type="Ensembl" id="ENSPMRP00000031947.1"/>
    </source>
</evidence>
<organism evidence="3 4">
    <name type="scientific">Podarcis muralis</name>
    <name type="common">Wall lizard</name>
    <name type="synonym">Lacerta muralis</name>
    <dbReference type="NCBI Taxonomy" id="64176"/>
    <lineage>
        <taxon>Eukaryota</taxon>
        <taxon>Metazoa</taxon>
        <taxon>Chordata</taxon>
        <taxon>Craniata</taxon>
        <taxon>Vertebrata</taxon>
        <taxon>Euteleostomi</taxon>
        <taxon>Lepidosauria</taxon>
        <taxon>Squamata</taxon>
        <taxon>Bifurcata</taxon>
        <taxon>Unidentata</taxon>
        <taxon>Episquamata</taxon>
        <taxon>Laterata</taxon>
        <taxon>Lacertibaenia</taxon>
        <taxon>Lacertidae</taxon>
        <taxon>Podarcis</taxon>
    </lineage>
</organism>
<proteinExistence type="predicted"/>
<reference evidence="3" key="3">
    <citation type="submission" date="2025-09" db="UniProtKB">
        <authorList>
            <consortium name="Ensembl"/>
        </authorList>
    </citation>
    <scope>IDENTIFICATION</scope>
</reference>
<dbReference type="Proteomes" id="UP000472272">
    <property type="component" value="Chromosome 6"/>
</dbReference>
<name>A0A670KAY6_PODMU</name>
<evidence type="ECO:0000313" key="4">
    <source>
        <dbReference type="Proteomes" id="UP000472272"/>
    </source>
</evidence>
<dbReference type="Ensembl" id="ENSPMRT00000033879.1">
    <property type="protein sequence ID" value="ENSPMRP00000031947.1"/>
    <property type="gene ID" value="ENSPMRG00000020695.1"/>
</dbReference>
<reference evidence="3" key="2">
    <citation type="submission" date="2025-08" db="UniProtKB">
        <authorList>
            <consortium name="Ensembl"/>
        </authorList>
    </citation>
    <scope>IDENTIFICATION</scope>
</reference>
<protein>
    <recommendedName>
        <fullName evidence="2">Lipid-binding serum glycoprotein C-terminal domain-containing protein</fullName>
    </recommendedName>
</protein>
<dbReference type="OMA" id="EVSITFQ"/>
<dbReference type="AlphaFoldDB" id="A0A670KAY6"/>